<protein>
    <submittedName>
        <fullName evidence="2">Zinc finger domain-containing protein</fullName>
    </submittedName>
</protein>
<comment type="caution">
    <text evidence="2">The sequence shown here is derived from an EMBL/GenBank/DDBJ whole genome shotgun (WGS) entry which is preliminary data.</text>
</comment>
<dbReference type="EMBL" id="MUJZ01018591">
    <property type="protein sequence ID" value="OTF80363.1"/>
    <property type="molecule type" value="Genomic_DNA"/>
</dbReference>
<dbReference type="Proteomes" id="UP000194236">
    <property type="component" value="Unassembled WGS sequence"/>
</dbReference>
<keyword evidence="3" id="KW-1185">Reference proteome</keyword>
<evidence type="ECO:0000313" key="2">
    <source>
        <dbReference type="EMBL" id="OTF80363.1"/>
    </source>
</evidence>
<keyword evidence="1" id="KW-0175">Coiled coil</keyword>
<organism evidence="2 3">
    <name type="scientific">Euroglyphus maynei</name>
    <name type="common">Mayne's house dust mite</name>
    <dbReference type="NCBI Taxonomy" id="6958"/>
    <lineage>
        <taxon>Eukaryota</taxon>
        <taxon>Metazoa</taxon>
        <taxon>Ecdysozoa</taxon>
        <taxon>Arthropoda</taxon>
        <taxon>Chelicerata</taxon>
        <taxon>Arachnida</taxon>
        <taxon>Acari</taxon>
        <taxon>Acariformes</taxon>
        <taxon>Sarcoptiformes</taxon>
        <taxon>Astigmata</taxon>
        <taxon>Psoroptidia</taxon>
        <taxon>Analgoidea</taxon>
        <taxon>Pyroglyphidae</taxon>
        <taxon>Pyroglyphinae</taxon>
        <taxon>Euroglyphus</taxon>
    </lineage>
</organism>
<feature type="coiled-coil region" evidence="1">
    <location>
        <begin position="145"/>
        <end position="214"/>
    </location>
</feature>
<sequence length="274" mass="30689">MLNNHDLSFDELDSFVAKTANAIDNCHLTSSAMDSATVQSFGSMLRRGSYSFNESEPINIPRMANNDLTHRSTSASGFNISPPNHQVNAALPIGSAFLATRQQSLPNNQSLFDQFAVTSNLNNVNGTTAANQQQQQQSQSNVVAMSAAIMEMQRLKEENNAVKNRIAESQETTQQVLQCVIDLLIIFQWCQLQLNEAQKREKMAEKQRDEALSRLNIREKELEMMRTNESNAFQKRIQDLSTMSRNQLLQLKQKLSQDLSCIDEALKTTATGNS</sequence>
<proteinExistence type="predicted"/>
<accession>A0A1Y3BKN0</accession>
<dbReference type="AlphaFoldDB" id="A0A1Y3BKN0"/>
<gene>
    <name evidence="2" type="ORF">BLA29_004014</name>
</gene>
<evidence type="ECO:0000313" key="3">
    <source>
        <dbReference type="Proteomes" id="UP000194236"/>
    </source>
</evidence>
<reference evidence="2 3" key="1">
    <citation type="submission" date="2017-03" db="EMBL/GenBank/DDBJ databases">
        <title>Genome Survey of Euroglyphus maynei.</title>
        <authorList>
            <person name="Arlian L.G."/>
            <person name="Morgan M.S."/>
            <person name="Rider S.D."/>
        </authorList>
    </citation>
    <scope>NUCLEOTIDE SEQUENCE [LARGE SCALE GENOMIC DNA]</scope>
    <source>
        <strain evidence="2">Arlian Lab</strain>
        <tissue evidence="2">Whole body</tissue>
    </source>
</reference>
<name>A0A1Y3BKN0_EURMA</name>
<evidence type="ECO:0000256" key="1">
    <source>
        <dbReference type="SAM" id="Coils"/>
    </source>
</evidence>